<dbReference type="GO" id="GO:0046983">
    <property type="term" value="F:protein dimerization activity"/>
    <property type="evidence" value="ECO:0007669"/>
    <property type="project" value="InterPro"/>
</dbReference>
<dbReference type="InterPro" id="IPR050142">
    <property type="entry name" value="MADS-box/MEF2_TF"/>
</dbReference>
<dbReference type="RefSeq" id="XP_039120357.1">
    <property type="nucleotide sequence ID" value="XM_039264423.1"/>
</dbReference>
<dbReference type="PRINTS" id="PR00404">
    <property type="entry name" value="MADSDOMAIN"/>
</dbReference>
<evidence type="ECO:0000256" key="4">
    <source>
        <dbReference type="ARBA" id="ARBA00023163"/>
    </source>
</evidence>
<dbReference type="FunFam" id="3.40.1810.10:FF:000028">
    <property type="entry name" value="Agamous-like MADS-box protein AGL66 isoform A"/>
    <property type="match status" value="1"/>
</dbReference>
<reference evidence="9" key="1">
    <citation type="submission" date="2025-08" db="UniProtKB">
        <authorList>
            <consortium name="RefSeq"/>
        </authorList>
    </citation>
    <scope>IDENTIFICATION</scope>
</reference>
<feature type="non-terminal residue" evidence="9">
    <location>
        <position position="173"/>
    </location>
</feature>
<dbReference type="Pfam" id="PF00319">
    <property type="entry name" value="SRF-TF"/>
    <property type="match status" value="1"/>
</dbReference>
<gene>
    <name evidence="9" type="primary">LOC120256754</name>
</gene>
<evidence type="ECO:0000313" key="9">
    <source>
        <dbReference type="RefSeq" id="XP_039120357.1"/>
    </source>
</evidence>
<keyword evidence="4" id="KW-0804">Transcription</keyword>
<evidence type="ECO:0000256" key="5">
    <source>
        <dbReference type="ARBA" id="ARBA00023242"/>
    </source>
</evidence>
<evidence type="ECO:0000256" key="1">
    <source>
        <dbReference type="ARBA" id="ARBA00004123"/>
    </source>
</evidence>
<dbReference type="Gene3D" id="3.40.1810.10">
    <property type="entry name" value="Transcription factor, MADS-box"/>
    <property type="match status" value="1"/>
</dbReference>
<dbReference type="AlphaFoldDB" id="A0AB40AZW6"/>
<evidence type="ECO:0000259" key="7">
    <source>
        <dbReference type="PROSITE" id="PS50066"/>
    </source>
</evidence>
<evidence type="ECO:0000256" key="6">
    <source>
        <dbReference type="SAM" id="Coils"/>
    </source>
</evidence>
<evidence type="ECO:0000313" key="8">
    <source>
        <dbReference type="Proteomes" id="UP001515500"/>
    </source>
</evidence>
<dbReference type="PANTHER" id="PTHR48019">
    <property type="entry name" value="SERUM RESPONSE FACTOR HOMOLOG"/>
    <property type="match status" value="1"/>
</dbReference>
<proteinExistence type="predicted"/>
<dbReference type="Proteomes" id="UP001515500">
    <property type="component" value="Unplaced"/>
</dbReference>
<organism evidence="8 9">
    <name type="scientific">Dioscorea cayennensis subsp. rotundata</name>
    <name type="common">White Guinea yam</name>
    <name type="synonym">Dioscorea rotundata</name>
    <dbReference type="NCBI Taxonomy" id="55577"/>
    <lineage>
        <taxon>Eukaryota</taxon>
        <taxon>Viridiplantae</taxon>
        <taxon>Streptophyta</taxon>
        <taxon>Embryophyta</taxon>
        <taxon>Tracheophyta</taxon>
        <taxon>Spermatophyta</taxon>
        <taxon>Magnoliopsida</taxon>
        <taxon>Liliopsida</taxon>
        <taxon>Dioscoreales</taxon>
        <taxon>Dioscoreaceae</taxon>
        <taxon>Dioscorea</taxon>
    </lineage>
</organism>
<name>A0AB40AZW6_DIOCR</name>
<dbReference type="InterPro" id="IPR036879">
    <property type="entry name" value="TF_MADSbox_sf"/>
</dbReference>
<feature type="coiled-coil region" evidence="6">
    <location>
        <begin position="111"/>
        <end position="138"/>
    </location>
</feature>
<dbReference type="GO" id="GO:0045944">
    <property type="term" value="P:positive regulation of transcription by RNA polymerase II"/>
    <property type="evidence" value="ECO:0007669"/>
    <property type="project" value="InterPro"/>
</dbReference>
<keyword evidence="3" id="KW-0238">DNA-binding</keyword>
<accession>A0AB40AZW6</accession>
<keyword evidence="5" id="KW-0539">Nucleus</keyword>
<dbReference type="GO" id="GO:0000977">
    <property type="term" value="F:RNA polymerase II transcription regulatory region sequence-specific DNA binding"/>
    <property type="evidence" value="ECO:0007669"/>
    <property type="project" value="InterPro"/>
</dbReference>
<dbReference type="InterPro" id="IPR002100">
    <property type="entry name" value="TF_MADSbox"/>
</dbReference>
<dbReference type="InterPro" id="IPR033896">
    <property type="entry name" value="MEF2-like_N"/>
</dbReference>
<dbReference type="SMART" id="SM00432">
    <property type="entry name" value="MADS"/>
    <property type="match status" value="1"/>
</dbReference>
<dbReference type="GO" id="GO:0005634">
    <property type="term" value="C:nucleus"/>
    <property type="evidence" value="ECO:0007669"/>
    <property type="project" value="UniProtKB-SubCell"/>
</dbReference>
<evidence type="ECO:0000256" key="2">
    <source>
        <dbReference type="ARBA" id="ARBA00023015"/>
    </source>
</evidence>
<keyword evidence="8" id="KW-1185">Reference proteome</keyword>
<dbReference type="GeneID" id="120256754"/>
<evidence type="ECO:0000256" key="3">
    <source>
        <dbReference type="ARBA" id="ARBA00023125"/>
    </source>
</evidence>
<feature type="domain" description="MADS-box" evidence="7">
    <location>
        <begin position="1"/>
        <end position="61"/>
    </location>
</feature>
<dbReference type="CDD" id="cd00265">
    <property type="entry name" value="MADS_MEF2_like"/>
    <property type="match status" value="1"/>
</dbReference>
<keyword evidence="2" id="KW-0805">Transcription regulation</keyword>
<keyword evidence="6" id="KW-0175">Coiled coil</keyword>
<protein>
    <submittedName>
        <fullName evidence="9">Agamous-like MADS-box protein AGL104</fullName>
    </submittedName>
</protein>
<dbReference type="PROSITE" id="PS50066">
    <property type="entry name" value="MADS_BOX_2"/>
    <property type="match status" value="1"/>
</dbReference>
<dbReference type="SUPFAM" id="SSF55455">
    <property type="entry name" value="SRF-like"/>
    <property type="match status" value="1"/>
</dbReference>
<comment type="subcellular location">
    <subcellularLocation>
        <location evidence="1">Nucleus</location>
    </subcellularLocation>
</comment>
<sequence>MGRAKIQIKRIENMMNRQVTFSKRRNGLLKKVYELSILCDIDIALIMFSPAGKLVMFSSKKSFEDILTRFLADLPQNQREIKCNEELLQTSLQKLNYESSLASQCSSSSSRDSIRKNIEDLCNEIKECKIKLEEDTKKLRILHGDVSKKLSMNEVEEHEVILNEALSKVLQKK</sequence>